<dbReference type="GO" id="GO:0009086">
    <property type="term" value="P:methionine biosynthetic process"/>
    <property type="evidence" value="ECO:0007669"/>
    <property type="project" value="UniProtKB-KW"/>
</dbReference>
<dbReference type="Gene3D" id="3.20.20.220">
    <property type="match status" value="1"/>
</dbReference>
<keyword evidence="7 12" id="KW-0560">Oxidoreductase</keyword>
<keyword evidence="9" id="KW-0486">Methionine biosynthesis</keyword>
<dbReference type="GO" id="GO:0071949">
    <property type="term" value="F:FAD binding"/>
    <property type="evidence" value="ECO:0007669"/>
    <property type="project" value="TreeGrafter"/>
</dbReference>
<dbReference type="EMBL" id="DXEU01000108">
    <property type="protein sequence ID" value="HIX52369.1"/>
    <property type="molecule type" value="Genomic_DNA"/>
</dbReference>
<dbReference type="PANTHER" id="PTHR45754:SF3">
    <property type="entry name" value="METHYLENETETRAHYDROFOLATE REDUCTASE (NADPH)"/>
    <property type="match status" value="1"/>
</dbReference>
<dbReference type="GO" id="GO:0005829">
    <property type="term" value="C:cytosol"/>
    <property type="evidence" value="ECO:0007669"/>
    <property type="project" value="InterPro"/>
</dbReference>
<evidence type="ECO:0000256" key="12">
    <source>
        <dbReference type="RuleBase" id="RU003862"/>
    </source>
</evidence>
<sequence>MKIRDILGQGRPTISFEVFPPKTAENYEAVKEAALEIAALKPAFMSVTYGAGGGTSRYTVDIASALQEQGKVTPLAHLTCVSSTREKVHQVLGELKERGIENVLALRGDIPADGRVEHDYRYASELIREIKEAGDFCVGAACYPEGHVESVNKADDIKHLKEKVEAGCDFVTTQMFFDNNILYNFLYRVREEGIRVPVVAGIMPVTSKSQTRRIGLMSGTELPVRFKALVDRFGDDPAAMKQAGIVYATEQIIDLIANGVNAIHVYTMNKPEVAAKIRADLSEIVR</sequence>
<evidence type="ECO:0000256" key="10">
    <source>
        <dbReference type="ARBA" id="ARBA00034478"/>
    </source>
</evidence>
<accession>A0A9D1W4R3</accession>
<dbReference type="GO" id="GO:0106312">
    <property type="term" value="F:methylenetetrahydrofolate reductase (NADH) activity"/>
    <property type="evidence" value="ECO:0007669"/>
    <property type="project" value="UniProtKB-EC"/>
</dbReference>
<evidence type="ECO:0000256" key="5">
    <source>
        <dbReference type="ARBA" id="ARBA00022630"/>
    </source>
</evidence>
<comment type="caution">
    <text evidence="13">The sequence shown here is derived from an EMBL/GenBank/DDBJ whole genome shotgun (WGS) entry which is preliminary data.</text>
</comment>
<evidence type="ECO:0000256" key="6">
    <source>
        <dbReference type="ARBA" id="ARBA00022827"/>
    </source>
</evidence>
<comment type="pathway">
    <text evidence="10">Amino-acid biosynthesis; L-methionine biosynthesis via de novo pathway.</text>
</comment>
<evidence type="ECO:0000256" key="11">
    <source>
        <dbReference type="ARBA" id="ARBA00048628"/>
    </source>
</evidence>
<name>A0A9D1W4R3_9FIRM</name>
<evidence type="ECO:0000256" key="1">
    <source>
        <dbReference type="ARBA" id="ARBA00001974"/>
    </source>
</evidence>
<dbReference type="SUPFAM" id="SSF51730">
    <property type="entry name" value="FAD-linked oxidoreductase"/>
    <property type="match status" value="1"/>
</dbReference>
<reference evidence="13" key="2">
    <citation type="submission" date="2021-04" db="EMBL/GenBank/DDBJ databases">
        <authorList>
            <person name="Gilroy R."/>
        </authorList>
    </citation>
    <scope>NUCLEOTIDE SEQUENCE</scope>
    <source>
        <strain evidence="13">ChiGjej4B4-12881</strain>
    </source>
</reference>
<dbReference type="InterPro" id="IPR004620">
    <property type="entry name" value="MTHF_reductase_bac"/>
</dbReference>
<dbReference type="Pfam" id="PF02219">
    <property type="entry name" value="MTHFR"/>
    <property type="match status" value="1"/>
</dbReference>
<keyword evidence="5 12" id="KW-0285">Flavoprotein</keyword>
<keyword evidence="6 12" id="KW-0274">FAD</keyword>
<evidence type="ECO:0000313" key="14">
    <source>
        <dbReference type="Proteomes" id="UP000886780"/>
    </source>
</evidence>
<keyword evidence="4" id="KW-0028">Amino-acid biosynthesis</keyword>
<evidence type="ECO:0000256" key="4">
    <source>
        <dbReference type="ARBA" id="ARBA00022605"/>
    </source>
</evidence>
<organism evidence="13 14">
    <name type="scientific">Candidatus Lachnoclostridium stercoripullorum</name>
    <dbReference type="NCBI Taxonomy" id="2838635"/>
    <lineage>
        <taxon>Bacteria</taxon>
        <taxon>Bacillati</taxon>
        <taxon>Bacillota</taxon>
        <taxon>Clostridia</taxon>
        <taxon>Lachnospirales</taxon>
        <taxon>Lachnospiraceae</taxon>
    </lineage>
</organism>
<dbReference type="AlphaFoldDB" id="A0A9D1W4R3"/>
<gene>
    <name evidence="13" type="primary">metF</name>
    <name evidence="13" type="ORF">IAA28_06155</name>
</gene>
<evidence type="ECO:0000256" key="2">
    <source>
        <dbReference type="ARBA" id="ARBA00004777"/>
    </source>
</evidence>
<dbReference type="GO" id="GO:0035999">
    <property type="term" value="P:tetrahydrofolate interconversion"/>
    <property type="evidence" value="ECO:0007669"/>
    <property type="project" value="TreeGrafter"/>
</dbReference>
<proteinExistence type="inferred from homology"/>
<evidence type="ECO:0000256" key="8">
    <source>
        <dbReference type="ARBA" id="ARBA00023027"/>
    </source>
</evidence>
<comment type="pathway">
    <text evidence="2 12">One-carbon metabolism; tetrahydrofolate interconversion.</text>
</comment>
<evidence type="ECO:0000256" key="3">
    <source>
        <dbReference type="ARBA" id="ARBA00006743"/>
    </source>
</evidence>
<protein>
    <recommendedName>
        <fullName evidence="12">Methylenetetrahydrofolate reductase</fullName>
        <ecNumber evidence="12">1.5.1.54</ecNumber>
    </recommendedName>
</protein>
<evidence type="ECO:0000313" key="13">
    <source>
        <dbReference type="EMBL" id="HIX52369.1"/>
    </source>
</evidence>
<dbReference type="Proteomes" id="UP000886780">
    <property type="component" value="Unassembled WGS sequence"/>
</dbReference>
<reference evidence="13" key="1">
    <citation type="journal article" date="2021" name="PeerJ">
        <title>Extensive microbial diversity within the chicken gut microbiome revealed by metagenomics and culture.</title>
        <authorList>
            <person name="Gilroy R."/>
            <person name="Ravi A."/>
            <person name="Getino M."/>
            <person name="Pursley I."/>
            <person name="Horton D.L."/>
            <person name="Alikhan N.F."/>
            <person name="Baker D."/>
            <person name="Gharbi K."/>
            <person name="Hall N."/>
            <person name="Watson M."/>
            <person name="Adriaenssens E.M."/>
            <person name="Foster-Nyarko E."/>
            <person name="Jarju S."/>
            <person name="Secka A."/>
            <person name="Antonio M."/>
            <person name="Oren A."/>
            <person name="Chaudhuri R.R."/>
            <person name="La Ragione R."/>
            <person name="Hildebrand F."/>
            <person name="Pallen M.J."/>
        </authorList>
    </citation>
    <scope>NUCLEOTIDE SEQUENCE</scope>
    <source>
        <strain evidence="13">ChiGjej4B4-12881</strain>
    </source>
</reference>
<evidence type="ECO:0000256" key="9">
    <source>
        <dbReference type="ARBA" id="ARBA00023167"/>
    </source>
</evidence>
<keyword evidence="8" id="KW-0520">NAD</keyword>
<dbReference type="InterPro" id="IPR029041">
    <property type="entry name" value="FAD-linked_oxidoreductase-like"/>
</dbReference>
<comment type="catalytic activity">
    <reaction evidence="11">
        <text>(6S)-5-methyl-5,6,7,8-tetrahydrofolate + NAD(+) = (6R)-5,10-methylene-5,6,7,8-tetrahydrofolate + NADH + H(+)</text>
        <dbReference type="Rhea" id="RHEA:19821"/>
        <dbReference type="ChEBI" id="CHEBI:15378"/>
        <dbReference type="ChEBI" id="CHEBI:15636"/>
        <dbReference type="ChEBI" id="CHEBI:18608"/>
        <dbReference type="ChEBI" id="CHEBI:57540"/>
        <dbReference type="ChEBI" id="CHEBI:57945"/>
        <dbReference type="EC" id="1.5.1.54"/>
    </reaction>
    <physiologicalReaction direction="right-to-left" evidence="11">
        <dbReference type="Rhea" id="RHEA:19823"/>
    </physiologicalReaction>
</comment>
<evidence type="ECO:0000256" key="7">
    <source>
        <dbReference type="ARBA" id="ARBA00023002"/>
    </source>
</evidence>
<comment type="cofactor">
    <cofactor evidence="1 12">
        <name>FAD</name>
        <dbReference type="ChEBI" id="CHEBI:57692"/>
    </cofactor>
</comment>
<comment type="similarity">
    <text evidence="3 12">Belongs to the methylenetetrahydrofolate reductase family.</text>
</comment>
<dbReference type="InterPro" id="IPR003171">
    <property type="entry name" value="Mehydrof_redctse-like"/>
</dbReference>
<dbReference type="PANTHER" id="PTHR45754">
    <property type="entry name" value="METHYLENETETRAHYDROFOLATE REDUCTASE"/>
    <property type="match status" value="1"/>
</dbReference>
<dbReference type="EC" id="1.5.1.54" evidence="12"/>
<dbReference type="NCBIfam" id="TIGR00676">
    <property type="entry name" value="fadh2"/>
    <property type="match status" value="1"/>
</dbReference>
<dbReference type="CDD" id="cd00537">
    <property type="entry name" value="MTHFR"/>
    <property type="match status" value="1"/>
</dbReference>